<accession>A0A075NY66</accession>
<name>A0A075NY66_9ALTE</name>
<evidence type="ECO:0000313" key="4">
    <source>
        <dbReference type="Proteomes" id="UP000264779"/>
    </source>
</evidence>
<evidence type="ECO:0000313" key="2">
    <source>
        <dbReference type="EMBL" id="HBU50933.1"/>
    </source>
</evidence>
<reference evidence="2 4" key="2">
    <citation type="journal article" date="2018" name="Nat. Biotechnol.">
        <title>A standardized bacterial taxonomy based on genome phylogeny substantially revises the tree of life.</title>
        <authorList>
            <person name="Parks D.H."/>
            <person name="Chuvochina M."/>
            <person name="Waite D.W."/>
            <person name="Rinke C."/>
            <person name="Skarshewski A."/>
            <person name="Chaumeil P.A."/>
            <person name="Hugenholtz P."/>
        </authorList>
    </citation>
    <scope>NUCLEOTIDE SEQUENCE [LARGE SCALE GENOMIC DNA]</scope>
    <source>
        <strain evidence="2">UBA11621</strain>
    </source>
</reference>
<organism evidence="1 3">
    <name type="scientific">Alteromonas australica</name>
    <dbReference type="NCBI Taxonomy" id="589873"/>
    <lineage>
        <taxon>Bacteria</taxon>
        <taxon>Pseudomonadati</taxon>
        <taxon>Pseudomonadota</taxon>
        <taxon>Gammaproteobacteria</taxon>
        <taxon>Alteromonadales</taxon>
        <taxon>Alteromonadaceae</taxon>
        <taxon>Alteromonas/Salinimonas group</taxon>
        <taxon>Alteromonas</taxon>
    </lineage>
</organism>
<dbReference type="RefSeq" id="WP_044056565.1">
    <property type="nucleotide sequence ID" value="NZ_CALBIY010000092.1"/>
</dbReference>
<evidence type="ECO:0000313" key="3">
    <source>
        <dbReference type="Proteomes" id="UP000056090"/>
    </source>
</evidence>
<protein>
    <submittedName>
        <fullName evidence="1">Phosphoenolpyruvate carboxylase</fullName>
    </submittedName>
</protein>
<dbReference type="EMBL" id="CP008849">
    <property type="protein sequence ID" value="AIF98383.1"/>
    <property type="molecule type" value="Genomic_DNA"/>
</dbReference>
<reference evidence="1 3" key="1">
    <citation type="submission" date="2014-06" db="EMBL/GenBank/DDBJ databases">
        <title>Genomes of Alteromonas australica, a world apart.</title>
        <authorList>
            <person name="Gonzaga A."/>
            <person name="Lopez-Perez M."/>
            <person name="Rodriguez-Valera F."/>
        </authorList>
    </citation>
    <scope>NUCLEOTIDE SEQUENCE [LARGE SCALE GENOMIC DNA]</scope>
    <source>
        <strain evidence="1 3">H 17</strain>
    </source>
</reference>
<dbReference type="Proteomes" id="UP000056090">
    <property type="component" value="Chromosome"/>
</dbReference>
<sequence>MSQVLIQAGTKLLNALGRHSELIMQAYINGTVNEQDYSPKILEQLVQLGVLWRPDPQSELRLKSAVRTLLEGSLQDERNRTINANIGASLASLKTLAEHYKESLHYNKYNEAAAYMSDLTEHVYQLSESLSNSVRVMFSRINNEFGYVSSVDAKIRENELAQGQVTDLLSQLECFRFDELSEIAGSNRELRHLLVVSLQQRFSKAAQELSVVQARLLDLLGRFREFRGRTRLLKGYLLHMEQQPDFVPGNYANLTHVPVLFNQTASIIKPASVDVNSVEHEEDYHSMVASLSHIHKRQGQQEAENKQQDIDVTEQSTVALEKDPLQAAVEEYFCDVIDSGQPKTALTYYQEKALSFDKEVWIYQVIGGYQALADQEKQFFALDPHGENDKTYTGNFYINDITLGLR</sequence>
<keyword evidence="3" id="KW-1185">Reference proteome</keyword>
<dbReference type="Proteomes" id="UP000264779">
    <property type="component" value="Unassembled WGS sequence"/>
</dbReference>
<dbReference type="KEGG" id="aal:EP13_06570"/>
<proteinExistence type="predicted"/>
<gene>
    <name evidence="2" type="ORF">DEB45_06720</name>
    <name evidence="1" type="ORF">EP13_06570</name>
</gene>
<evidence type="ECO:0000313" key="1">
    <source>
        <dbReference type="EMBL" id="AIF98383.1"/>
    </source>
</evidence>
<dbReference type="AlphaFoldDB" id="A0A075NY66"/>
<dbReference type="GeneID" id="78254576"/>
<dbReference type="EMBL" id="DONK01000099">
    <property type="protein sequence ID" value="HBU50933.1"/>
    <property type="molecule type" value="Genomic_DNA"/>
</dbReference>
<keyword evidence="1" id="KW-0670">Pyruvate</keyword>
<dbReference type="eggNOG" id="COG2352">
    <property type="taxonomic scope" value="Bacteria"/>
</dbReference>